<evidence type="ECO:0000313" key="1">
    <source>
        <dbReference type="EMBL" id="CCD50897.1"/>
    </source>
</evidence>
<evidence type="ECO:0000313" key="2">
    <source>
        <dbReference type="Proteomes" id="UP000008177"/>
    </source>
</evidence>
<name>G2YGJ9_BOTF4</name>
<sequence>MWKHLAVENGRSSQLAREGFLIGFYVYLQDRTAKALMPFKLNTRIGIEATLTTGRSSLSFYPGHQTPCCALVTTVALLQTTKATSLL</sequence>
<dbReference type="HOGENOM" id="CLU_2483095_0_0_1"/>
<dbReference type="Proteomes" id="UP000008177">
    <property type="component" value="Unplaced contigs"/>
</dbReference>
<gene>
    <name evidence="1" type="ORF">BofuT4_P086760.1</name>
</gene>
<dbReference type="EMBL" id="FQ790330">
    <property type="protein sequence ID" value="CCD50897.1"/>
    <property type="molecule type" value="Genomic_DNA"/>
</dbReference>
<proteinExistence type="predicted"/>
<dbReference type="AlphaFoldDB" id="G2YGJ9"/>
<protein>
    <submittedName>
        <fullName evidence="1">Uncharacterized protein</fullName>
    </submittedName>
</protein>
<organism evidence="1 2">
    <name type="scientific">Botryotinia fuckeliana (strain T4)</name>
    <name type="common">Noble rot fungus</name>
    <name type="synonym">Botrytis cinerea</name>
    <dbReference type="NCBI Taxonomy" id="999810"/>
    <lineage>
        <taxon>Eukaryota</taxon>
        <taxon>Fungi</taxon>
        <taxon>Dikarya</taxon>
        <taxon>Ascomycota</taxon>
        <taxon>Pezizomycotina</taxon>
        <taxon>Leotiomycetes</taxon>
        <taxon>Helotiales</taxon>
        <taxon>Sclerotiniaceae</taxon>
        <taxon>Botrytis</taxon>
    </lineage>
</organism>
<dbReference type="InParanoid" id="G2YGJ9"/>
<accession>G2YGJ9</accession>
<reference evidence="2" key="1">
    <citation type="journal article" date="2011" name="PLoS Genet.">
        <title>Genomic analysis of the necrotrophic fungal pathogens Sclerotinia sclerotiorum and Botrytis cinerea.</title>
        <authorList>
            <person name="Amselem J."/>
            <person name="Cuomo C.A."/>
            <person name="van Kan J.A."/>
            <person name="Viaud M."/>
            <person name="Benito E.P."/>
            <person name="Couloux A."/>
            <person name="Coutinho P.M."/>
            <person name="de Vries R.P."/>
            <person name="Dyer P.S."/>
            <person name="Fillinger S."/>
            <person name="Fournier E."/>
            <person name="Gout L."/>
            <person name="Hahn M."/>
            <person name="Kohn L."/>
            <person name="Lapalu N."/>
            <person name="Plummer K.M."/>
            <person name="Pradier J.M."/>
            <person name="Quevillon E."/>
            <person name="Sharon A."/>
            <person name="Simon A."/>
            <person name="ten Have A."/>
            <person name="Tudzynski B."/>
            <person name="Tudzynski P."/>
            <person name="Wincker P."/>
            <person name="Andrew M."/>
            <person name="Anthouard V."/>
            <person name="Beever R.E."/>
            <person name="Beffa R."/>
            <person name="Benoit I."/>
            <person name="Bouzid O."/>
            <person name="Brault B."/>
            <person name="Chen Z."/>
            <person name="Choquer M."/>
            <person name="Collemare J."/>
            <person name="Cotton P."/>
            <person name="Danchin E.G."/>
            <person name="Da Silva C."/>
            <person name="Gautier A."/>
            <person name="Giraud C."/>
            <person name="Giraud T."/>
            <person name="Gonzalez C."/>
            <person name="Grossetete S."/>
            <person name="Guldener U."/>
            <person name="Henrissat B."/>
            <person name="Howlett B.J."/>
            <person name="Kodira C."/>
            <person name="Kretschmer M."/>
            <person name="Lappartient A."/>
            <person name="Leroch M."/>
            <person name="Levis C."/>
            <person name="Mauceli E."/>
            <person name="Neuveglise C."/>
            <person name="Oeser B."/>
            <person name="Pearson M."/>
            <person name="Poulain J."/>
            <person name="Poussereau N."/>
            <person name="Quesneville H."/>
            <person name="Rascle C."/>
            <person name="Schumacher J."/>
            <person name="Segurens B."/>
            <person name="Sexton A."/>
            <person name="Silva E."/>
            <person name="Sirven C."/>
            <person name="Soanes D.M."/>
            <person name="Talbot N.J."/>
            <person name="Templeton M."/>
            <person name="Yandava C."/>
            <person name="Yarden O."/>
            <person name="Zeng Q."/>
            <person name="Rollins J.A."/>
            <person name="Lebrun M.H."/>
            <person name="Dickman M."/>
        </authorList>
    </citation>
    <scope>NUCLEOTIDE SEQUENCE [LARGE SCALE GENOMIC DNA]</scope>
    <source>
        <strain evidence="2">T4</strain>
    </source>
</reference>